<organism evidence="1 2">
    <name type="scientific">Pseudoroseomonas cervicalis ATCC 49957</name>
    <dbReference type="NCBI Taxonomy" id="525371"/>
    <lineage>
        <taxon>Bacteria</taxon>
        <taxon>Pseudomonadati</taxon>
        <taxon>Pseudomonadota</taxon>
        <taxon>Alphaproteobacteria</taxon>
        <taxon>Acetobacterales</taxon>
        <taxon>Roseomonadaceae</taxon>
        <taxon>Roseomonas</taxon>
    </lineage>
</organism>
<evidence type="ECO:0000313" key="1">
    <source>
        <dbReference type="EMBL" id="EFH11589.1"/>
    </source>
</evidence>
<name>D5RM73_9PROT</name>
<keyword evidence="2" id="KW-1185">Reference proteome</keyword>
<dbReference type="InterPro" id="IPR006522">
    <property type="entry name" value="Phage_virion_morphogenesis"/>
</dbReference>
<dbReference type="EMBL" id="ADVL01000352">
    <property type="protein sequence ID" value="EFH11589.1"/>
    <property type="molecule type" value="Genomic_DNA"/>
</dbReference>
<protein>
    <submittedName>
        <fullName evidence="1">Phage virion morphogenesis protein</fullName>
    </submittedName>
</protein>
<dbReference type="AlphaFoldDB" id="D5RM73"/>
<dbReference type="NCBIfam" id="TIGR01635">
    <property type="entry name" value="tail_comp_S"/>
    <property type="match status" value="1"/>
</dbReference>
<comment type="caution">
    <text evidence="1">The sequence shown here is derived from an EMBL/GenBank/DDBJ whole genome shotgun (WGS) entry which is preliminary data.</text>
</comment>
<sequence>MSGTSTGISISAQIDLAPFNAAMRGLVRLGQDTTGLMRALGVGLRTNTLARFAEERAPDGTSWAPLLPAYAAIKRGPGILRARGMRGGLQGSITIAAERDSVTVGSNAIHARVHQEGAVIKARHAPYLVFAMSGGLVKVRSVTIPARPYLGIGPEDEDMILDTSELMLARAMAARR</sequence>
<accession>D5RM73</accession>
<reference evidence="1 2" key="1">
    <citation type="submission" date="2010-04" db="EMBL/GenBank/DDBJ databases">
        <authorList>
            <person name="Qin X."/>
            <person name="Bachman B."/>
            <person name="Battles P."/>
            <person name="Bell A."/>
            <person name="Bess C."/>
            <person name="Bickham C."/>
            <person name="Chaboub L."/>
            <person name="Chen D."/>
            <person name="Coyle M."/>
            <person name="Deiros D.R."/>
            <person name="Dinh H."/>
            <person name="Forbes L."/>
            <person name="Fowler G."/>
            <person name="Francisco L."/>
            <person name="Fu Q."/>
            <person name="Gubbala S."/>
            <person name="Hale W."/>
            <person name="Han Y."/>
            <person name="Hemphill L."/>
            <person name="Highlander S.K."/>
            <person name="Hirani K."/>
            <person name="Hogues M."/>
            <person name="Jackson L."/>
            <person name="Jakkamsetti A."/>
            <person name="Javaid M."/>
            <person name="Jiang H."/>
            <person name="Korchina V."/>
            <person name="Kovar C."/>
            <person name="Lara F."/>
            <person name="Lee S."/>
            <person name="Mata R."/>
            <person name="Mathew T."/>
            <person name="Moen C."/>
            <person name="Morales K."/>
            <person name="Munidasa M."/>
            <person name="Nazareth L."/>
            <person name="Ngo R."/>
            <person name="Nguyen L."/>
            <person name="Okwuonu G."/>
            <person name="Ongeri F."/>
            <person name="Patil S."/>
            <person name="Petrosino J."/>
            <person name="Pham C."/>
            <person name="Pham P."/>
            <person name="Pu L.-L."/>
            <person name="Puazo M."/>
            <person name="Raj R."/>
            <person name="Reid J."/>
            <person name="Rouhana J."/>
            <person name="Saada N."/>
            <person name="Shang Y."/>
            <person name="Simmons D."/>
            <person name="Thornton R."/>
            <person name="Warren J."/>
            <person name="Weissenberger G."/>
            <person name="Zhang J."/>
            <person name="Zhang L."/>
            <person name="Zhou C."/>
            <person name="Zhu D."/>
            <person name="Muzny D."/>
            <person name="Worley K."/>
            <person name="Gibbs R."/>
        </authorList>
    </citation>
    <scope>NUCLEOTIDE SEQUENCE [LARGE SCALE GENOMIC DNA]</scope>
    <source>
        <strain evidence="1 2">ATCC 49957</strain>
    </source>
</reference>
<evidence type="ECO:0000313" key="2">
    <source>
        <dbReference type="Proteomes" id="UP000005324"/>
    </source>
</evidence>
<dbReference type="Pfam" id="PF05069">
    <property type="entry name" value="Phage_tail_S"/>
    <property type="match status" value="1"/>
</dbReference>
<dbReference type="HOGENOM" id="CLU_117141_2_0_5"/>
<gene>
    <name evidence="1" type="ORF">HMPREF0731_2184</name>
</gene>
<dbReference type="RefSeq" id="WP_007004601.1">
    <property type="nucleotide sequence ID" value="NZ_GG770779.1"/>
</dbReference>
<proteinExistence type="predicted"/>
<dbReference type="OrthoDB" id="2081253at2"/>
<dbReference type="Proteomes" id="UP000005324">
    <property type="component" value="Unassembled WGS sequence"/>
</dbReference>